<evidence type="ECO:0000256" key="1">
    <source>
        <dbReference type="SAM" id="SignalP"/>
    </source>
</evidence>
<dbReference type="InterPro" id="IPR006121">
    <property type="entry name" value="HMA_dom"/>
</dbReference>
<dbReference type="SUPFAM" id="SSF55008">
    <property type="entry name" value="HMA, heavy metal-associated domain"/>
    <property type="match status" value="1"/>
</dbReference>
<feature type="signal peptide" evidence="1">
    <location>
        <begin position="1"/>
        <end position="24"/>
    </location>
</feature>
<name>A0A1I2CR48_9BACT</name>
<sequence length="129" mass="14673">MKTIVKSFILVTLLISLYTFSSQAQEIEKQKNKTDETTAQFKVSGVCGMCKERIEDALYTTGIKSATWDRKTQLLTVIYKPKKINELKIHELVAGVGHDTEKVKAKDEVYKKLPDCCLYRDGVSSHDNR</sequence>
<dbReference type="STRING" id="1003.SAMN04488541_1005121"/>
<dbReference type="OrthoDB" id="5513217at2"/>
<proteinExistence type="predicted"/>
<dbReference type="InterPro" id="IPR036163">
    <property type="entry name" value="HMA_dom_sf"/>
</dbReference>
<dbReference type="Proteomes" id="UP000199513">
    <property type="component" value="Unassembled WGS sequence"/>
</dbReference>
<dbReference type="Pfam" id="PF00403">
    <property type="entry name" value="HMA"/>
    <property type="match status" value="1"/>
</dbReference>
<organism evidence="3 4">
    <name type="scientific">Thermoflexibacter ruber</name>
    <dbReference type="NCBI Taxonomy" id="1003"/>
    <lineage>
        <taxon>Bacteria</taxon>
        <taxon>Pseudomonadati</taxon>
        <taxon>Bacteroidota</taxon>
        <taxon>Cytophagia</taxon>
        <taxon>Cytophagales</taxon>
        <taxon>Thermoflexibacteraceae</taxon>
        <taxon>Thermoflexibacter</taxon>
    </lineage>
</organism>
<keyword evidence="1" id="KW-0732">Signal</keyword>
<dbReference type="AlphaFoldDB" id="A0A1I2CR48"/>
<accession>A0A1I2CR48</accession>
<dbReference type="GO" id="GO:0046872">
    <property type="term" value="F:metal ion binding"/>
    <property type="evidence" value="ECO:0007669"/>
    <property type="project" value="InterPro"/>
</dbReference>
<dbReference type="Gene3D" id="3.30.70.100">
    <property type="match status" value="1"/>
</dbReference>
<protein>
    <submittedName>
        <fullName evidence="3">Heavy-metal-associated domain-containing protein</fullName>
    </submittedName>
</protein>
<evidence type="ECO:0000259" key="2">
    <source>
        <dbReference type="Pfam" id="PF00403"/>
    </source>
</evidence>
<evidence type="ECO:0000313" key="4">
    <source>
        <dbReference type="Proteomes" id="UP000199513"/>
    </source>
</evidence>
<dbReference type="RefSeq" id="WP_091540642.1">
    <property type="nucleotide sequence ID" value="NZ_FONY01000005.1"/>
</dbReference>
<gene>
    <name evidence="3" type="ORF">SAMN04488541_1005121</name>
</gene>
<feature type="chain" id="PRO_5011600687" evidence="1">
    <location>
        <begin position="25"/>
        <end position="129"/>
    </location>
</feature>
<evidence type="ECO:0000313" key="3">
    <source>
        <dbReference type="EMBL" id="SFE70827.1"/>
    </source>
</evidence>
<dbReference type="EMBL" id="FONY01000005">
    <property type="protein sequence ID" value="SFE70827.1"/>
    <property type="molecule type" value="Genomic_DNA"/>
</dbReference>
<reference evidence="3 4" key="1">
    <citation type="submission" date="2016-10" db="EMBL/GenBank/DDBJ databases">
        <authorList>
            <person name="de Groot N.N."/>
        </authorList>
    </citation>
    <scope>NUCLEOTIDE SEQUENCE [LARGE SCALE GENOMIC DNA]</scope>
    <source>
        <strain>GEY</strain>
        <strain evidence="4">DSM 9560</strain>
    </source>
</reference>
<keyword evidence="4" id="KW-1185">Reference proteome</keyword>
<feature type="domain" description="HMA" evidence="2">
    <location>
        <begin position="41"/>
        <end position="98"/>
    </location>
</feature>